<reference evidence="1" key="1">
    <citation type="submission" date="2023-10" db="EMBL/GenBank/DDBJ databases">
        <authorList>
            <person name="Hackl T."/>
        </authorList>
    </citation>
    <scope>NUCLEOTIDE SEQUENCE</scope>
</reference>
<evidence type="ECO:0000313" key="2">
    <source>
        <dbReference type="Proteomes" id="UP001295740"/>
    </source>
</evidence>
<dbReference type="EMBL" id="CAUWAG010000003">
    <property type="protein sequence ID" value="CAJ2499856.1"/>
    <property type="molecule type" value="Genomic_DNA"/>
</dbReference>
<accession>A0AAI8V8P0</accession>
<protein>
    <submittedName>
        <fullName evidence="1">Uu.00g027090.m01.CDS01</fullName>
    </submittedName>
</protein>
<evidence type="ECO:0000313" key="1">
    <source>
        <dbReference type="EMBL" id="CAJ2499856.1"/>
    </source>
</evidence>
<gene>
    <name evidence="1" type="ORF">KHLLAP_LOCUS324</name>
</gene>
<keyword evidence="2" id="KW-1185">Reference proteome</keyword>
<name>A0AAI8V8P0_9PEZI</name>
<dbReference type="AlphaFoldDB" id="A0AAI8V8P0"/>
<organism evidence="1 2">
    <name type="scientific">Anthostomella pinea</name>
    <dbReference type="NCBI Taxonomy" id="933095"/>
    <lineage>
        <taxon>Eukaryota</taxon>
        <taxon>Fungi</taxon>
        <taxon>Dikarya</taxon>
        <taxon>Ascomycota</taxon>
        <taxon>Pezizomycotina</taxon>
        <taxon>Sordariomycetes</taxon>
        <taxon>Xylariomycetidae</taxon>
        <taxon>Xylariales</taxon>
        <taxon>Xylariaceae</taxon>
        <taxon>Anthostomella</taxon>
    </lineage>
</organism>
<proteinExistence type="predicted"/>
<dbReference type="Proteomes" id="UP001295740">
    <property type="component" value="Unassembled WGS sequence"/>
</dbReference>
<sequence>MAPPSACLADDWEEVDNDDSFSVVSLPSLPSSRAGSPVPWLTAGMQGLPSSQAGSPAPSLTADSIIPRPVRLNFFNNCTREPSVSFPYETSDEEPEVEPSVSFSFEIETSDEEPEVEVEHYGMDTKDVIHTEPKEPKEPQKDSMAEETQLSDMLDVDIDPTFLYNVTTSLVKLISEIVASTRFRGNYQPLEDTDKINKACEELKSHLKDMEPILQGYAKHWKPEGEITKLPIDPGLYEWMASLRIELLGLQAVLQTEMQGRASSSTQTWGASDAKHYHDTLFDFCGQIEAFMPTIGADFNEFHTASLPCLTTCDVPDTFDACTPMEGRNGCGSSRERTKDHTNRPPSSHLVFHLRRAVYALKDQVSACIDELQASKEHGLANTKEELIELADVTKSYYALKSNLDLVLSNHSSDWIDHSLSGGLTYLEFSRLNPDTIRSVTLQLKTLEDNLFLERRRVESMRYVNDPDGLLEDAKLTVKKCDMEGLSTAQEVISSLFRCSNSPPSPQRLLASLYGQSSPGVPIKK</sequence>
<comment type="caution">
    <text evidence="1">The sequence shown here is derived from an EMBL/GenBank/DDBJ whole genome shotgun (WGS) entry which is preliminary data.</text>
</comment>